<dbReference type="OrthoDB" id="594021at2"/>
<evidence type="ECO:0008006" key="3">
    <source>
        <dbReference type="Google" id="ProtNLM"/>
    </source>
</evidence>
<dbReference type="RefSeq" id="WP_144302018.1">
    <property type="nucleotide sequence ID" value="NZ_QMIE01000003.1"/>
</dbReference>
<name>A0A7M3MHT8_9BACT</name>
<reference evidence="1 2" key="1">
    <citation type="submission" date="2018-06" db="EMBL/GenBank/DDBJ databases">
        <title>Complete genome of Desulfovibrio indonesiensis P37SLT.</title>
        <authorList>
            <person name="Crispim J.S."/>
            <person name="Vidigal P.M.P."/>
            <person name="Silva L.C.F."/>
            <person name="Laguardia C.N."/>
            <person name="Araujo L.C."/>
            <person name="Dias R.S."/>
            <person name="Sousa M.P."/>
            <person name="Paula S.O."/>
            <person name="Silva C."/>
        </authorList>
    </citation>
    <scope>NUCLEOTIDE SEQUENCE [LARGE SCALE GENOMIC DNA]</scope>
    <source>
        <strain evidence="1 2">P37SLT</strain>
    </source>
</reference>
<comment type="caution">
    <text evidence="1">The sequence shown here is derived from an EMBL/GenBank/DDBJ whole genome shotgun (WGS) entry which is preliminary data.</text>
</comment>
<dbReference type="Proteomes" id="UP000448292">
    <property type="component" value="Unassembled WGS sequence"/>
</dbReference>
<evidence type="ECO:0000313" key="2">
    <source>
        <dbReference type="Proteomes" id="UP000448292"/>
    </source>
</evidence>
<evidence type="ECO:0000313" key="1">
    <source>
        <dbReference type="EMBL" id="TVM18763.1"/>
    </source>
</evidence>
<dbReference type="EMBL" id="QMIE01000003">
    <property type="protein sequence ID" value="TVM18763.1"/>
    <property type="molecule type" value="Genomic_DNA"/>
</dbReference>
<organism evidence="1 2">
    <name type="scientific">Oceanidesulfovibrio indonesiensis</name>
    <dbReference type="NCBI Taxonomy" id="54767"/>
    <lineage>
        <taxon>Bacteria</taxon>
        <taxon>Pseudomonadati</taxon>
        <taxon>Thermodesulfobacteriota</taxon>
        <taxon>Desulfovibrionia</taxon>
        <taxon>Desulfovibrionales</taxon>
        <taxon>Desulfovibrionaceae</taxon>
        <taxon>Oceanidesulfovibrio</taxon>
    </lineage>
</organism>
<protein>
    <recommendedName>
        <fullName evidence="3">WD40 repeat domain-containing protein</fullName>
    </recommendedName>
</protein>
<dbReference type="AlphaFoldDB" id="A0A7M3MHT8"/>
<keyword evidence="2" id="KW-1185">Reference proteome</keyword>
<proteinExistence type="predicted"/>
<gene>
    <name evidence="1" type="ORF">DPQ33_04630</name>
</gene>
<accession>A0A7M3MHT8</accession>
<sequence length="351" mass="37942">MPDAPESLTIVPSRHIRKTTLHDVAVVERRADGRIKRAFVNSETVVSTSWGDLVPQFSGDSDGDSRRPRLAAVRLDSEGRLASLALERMQELDTPLGPLPAELVTFHEDGSLKRVFPLNGKLSAYWSWQNEYTLAPEIALPLPAAVRREECAHQTARFINIQLSPDGALRSATLWPGETLDINTPLGPARARVGVSFHENGRLASFEPDTPFCAATLIGEFHAYDPDPEAVSGDVNSLAFAPDGSVCRVTTVQDAIRVEKTDGSVRRFAPQNAGDLCRSSMDLDDPEGMPDAPGPLTVWFDEGKVCIAHGRVGASGALPEPQAVYGLQDAAFSVEPLRRGMALAPLQRSCG</sequence>